<dbReference type="Proteomes" id="UP000663829">
    <property type="component" value="Unassembled WGS sequence"/>
</dbReference>
<name>A0A816D6A3_9BILA</name>
<protein>
    <submittedName>
        <fullName evidence="1">Uncharacterized protein</fullName>
    </submittedName>
</protein>
<reference evidence="1" key="1">
    <citation type="submission" date="2021-02" db="EMBL/GenBank/DDBJ databases">
        <authorList>
            <person name="Nowell W R."/>
        </authorList>
    </citation>
    <scope>NUCLEOTIDE SEQUENCE</scope>
</reference>
<dbReference type="Proteomes" id="UP000681722">
    <property type="component" value="Unassembled WGS sequence"/>
</dbReference>
<keyword evidence="3" id="KW-1185">Reference proteome</keyword>
<evidence type="ECO:0000313" key="2">
    <source>
        <dbReference type="EMBL" id="CAF4531140.1"/>
    </source>
</evidence>
<feature type="non-terminal residue" evidence="1">
    <location>
        <position position="8"/>
    </location>
</feature>
<organism evidence="1 3">
    <name type="scientific">Didymodactylos carnosus</name>
    <dbReference type="NCBI Taxonomy" id="1234261"/>
    <lineage>
        <taxon>Eukaryota</taxon>
        <taxon>Metazoa</taxon>
        <taxon>Spiralia</taxon>
        <taxon>Gnathifera</taxon>
        <taxon>Rotifera</taxon>
        <taxon>Eurotatoria</taxon>
        <taxon>Bdelloidea</taxon>
        <taxon>Philodinida</taxon>
        <taxon>Philodinidae</taxon>
        <taxon>Didymodactylos</taxon>
    </lineage>
</organism>
<dbReference type="EMBL" id="CAJNOQ010043801">
    <property type="protein sequence ID" value="CAF1631607.1"/>
    <property type="molecule type" value="Genomic_DNA"/>
</dbReference>
<sequence>MDSRVRME</sequence>
<accession>A0A816D6A3</accession>
<comment type="caution">
    <text evidence="1">The sequence shown here is derived from an EMBL/GenBank/DDBJ whole genome shotgun (WGS) entry which is preliminary data.</text>
</comment>
<proteinExistence type="predicted"/>
<evidence type="ECO:0000313" key="3">
    <source>
        <dbReference type="Proteomes" id="UP000663829"/>
    </source>
</evidence>
<dbReference type="EMBL" id="CAJOBC010111693">
    <property type="protein sequence ID" value="CAF4531140.1"/>
    <property type="molecule type" value="Genomic_DNA"/>
</dbReference>
<evidence type="ECO:0000313" key="1">
    <source>
        <dbReference type="EMBL" id="CAF1631607.1"/>
    </source>
</evidence>
<gene>
    <name evidence="1" type="ORF">GPM918_LOCUS44384</name>
    <name evidence="2" type="ORF">SRO942_LOCUS46203</name>
</gene>